<evidence type="ECO:0000256" key="4">
    <source>
        <dbReference type="ARBA" id="ARBA00023306"/>
    </source>
</evidence>
<evidence type="ECO:0000313" key="8">
    <source>
        <dbReference type="Proteomes" id="UP000489600"/>
    </source>
</evidence>
<reference evidence="7" key="1">
    <citation type="submission" date="2019-07" db="EMBL/GenBank/DDBJ databases">
        <authorList>
            <person name="Dittberner H."/>
        </authorList>
    </citation>
    <scope>NUCLEOTIDE SEQUENCE [LARGE SCALE GENOMIC DNA]</scope>
</reference>
<feature type="compositionally biased region" description="Polar residues" evidence="5">
    <location>
        <begin position="1"/>
        <end position="13"/>
    </location>
</feature>
<dbReference type="InterPro" id="IPR003175">
    <property type="entry name" value="CDI_dom"/>
</dbReference>
<dbReference type="OrthoDB" id="6373236at2759"/>
<dbReference type="GO" id="GO:0005654">
    <property type="term" value="C:nucleoplasm"/>
    <property type="evidence" value="ECO:0007669"/>
    <property type="project" value="UniProtKB-SubCell"/>
</dbReference>
<organism evidence="7 8">
    <name type="scientific">Arabis nemorensis</name>
    <dbReference type="NCBI Taxonomy" id="586526"/>
    <lineage>
        <taxon>Eukaryota</taxon>
        <taxon>Viridiplantae</taxon>
        <taxon>Streptophyta</taxon>
        <taxon>Embryophyta</taxon>
        <taxon>Tracheophyta</taxon>
        <taxon>Spermatophyta</taxon>
        <taxon>Magnoliopsida</taxon>
        <taxon>eudicotyledons</taxon>
        <taxon>Gunneridae</taxon>
        <taxon>Pentapetalae</taxon>
        <taxon>rosids</taxon>
        <taxon>malvids</taxon>
        <taxon>Brassicales</taxon>
        <taxon>Brassicaceae</taxon>
        <taxon>Arabideae</taxon>
        <taxon>Arabis</taxon>
    </lineage>
</organism>
<evidence type="ECO:0000259" key="6">
    <source>
        <dbReference type="Pfam" id="PF02234"/>
    </source>
</evidence>
<evidence type="ECO:0000256" key="2">
    <source>
        <dbReference type="ARBA" id="ARBA00010274"/>
    </source>
</evidence>
<dbReference type="Pfam" id="PF02234">
    <property type="entry name" value="CDI"/>
    <property type="match status" value="1"/>
</dbReference>
<dbReference type="InterPro" id="IPR044275">
    <property type="entry name" value="KRP"/>
</dbReference>
<comment type="similarity">
    <text evidence="2">Belongs to the CDI family. ICK/KRP subfamily.</text>
</comment>
<proteinExistence type="inferred from homology"/>
<dbReference type="GO" id="GO:0051726">
    <property type="term" value="P:regulation of cell cycle"/>
    <property type="evidence" value="ECO:0007669"/>
    <property type="project" value="InterPro"/>
</dbReference>
<feature type="region of interest" description="Disordered" evidence="5">
    <location>
        <begin position="1"/>
        <end position="28"/>
    </location>
</feature>
<keyword evidence="4" id="KW-0131">Cell cycle</keyword>
<evidence type="ECO:0000313" key="7">
    <source>
        <dbReference type="EMBL" id="VVB04348.1"/>
    </source>
</evidence>
<sequence>MTQTPSATSSSGADVSRTRNPKAEKFESAMVTETVEDCGSNEGKYGSDCNFGEKGFDFESRDRFMLEREMILSLNVFVLQEKERNEVIEIEDFFAYAEQQQQRNFIEKYNFDTVSDNPLPGRYEWVKVEP</sequence>
<dbReference type="PANTHER" id="PTHR46776">
    <property type="entry name" value="CYCLIN-DEPENDENT KINASE INHIBITOR 4-RELATED"/>
    <property type="match status" value="1"/>
</dbReference>
<comment type="caution">
    <text evidence="7">The sequence shown here is derived from an EMBL/GenBank/DDBJ whole genome shotgun (WGS) entry which is preliminary data.</text>
</comment>
<dbReference type="EMBL" id="CABITT030000005">
    <property type="protein sequence ID" value="VVB04348.1"/>
    <property type="molecule type" value="Genomic_DNA"/>
</dbReference>
<comment type="subcellular location">
    <subcellularLocation>
        <location evidence="1">Nucleus</location>
        <location evidence="1">Nucleoplasm</location>
    </subcellularLocation>
</comment>
<name>A0A565BSJ8_9BRAS</name>
<protein>
    <recommendedName>
        <fullName evidence="6">Cyclin-dependent kinase inhibitor domain-containing protein</fullName>
    </recommendedName>
</protein>
<dbReference type="InterPro" id="IPR044898">
    <property type="entry name" value="CDI_dom_sf"/>
</dbReference>
<dbReference type="Gene3D" id="4.10.365.10">
    <property type="entry name" value="p27"/>
    <property type="match status" value="1"/>
</dbReference>
<evidence type="ECO:0000256" key="3">
    <source>
        <dbReference type="ARBA" id="ARBA00023013"/>
    </source>
</evidence>
<gene>
    <name evidence="7" type="ORF">ANE_LOCUS14792</name>
</gene>
<accession>A0A565BSJ8</accession>
<evidence type="ECO:0000256" key="5">
    <source>
        <dbReference type="SAM" id="MobiDB-lite"/>
    </source>
</evidence>
<dbReference type="GO" id="GO:0004861">
    <property type="term" value="F:cyclin-dependent protein serine/threonine kinase inhibitor activity"/>
    <property type="evidence" value="ECO:0007669"/>
    <property type="project" value="InterPro"/>
</dbReference>
<feature type="domain" description="Cyclin-dependent kinase inhibitor" evidence="6">
    <location>
        <begin position="89"/>
        <end position="128"/>
    </location>
</feature>
<dbReference type="AlphaFoldDB" id="A0A565BSJ8"/>
<evidence type="ECO:0000256" key="1">
    <source>
        <dbReference type="ARBA" id="ARBA00004642"/>
    </source>
</evidence>
<keyword evidence="3" id="KW-0649">Protein kinase inhibitor</keyword>
<keyword evidence="8" id="KW-1185">Reference proteome</keyword>
<dbReference type="Proteomes" id="UP000489600">
    <property type="component" value="Unassembled WGS sequence"/>
</dbReference>